<keyword evidence="5" id="KW-0175">Coiled coil</keyword>
<keyword evidence="2" id="KW-0342">GTP-binding</keyword>
<feature type="region of interest" description="Disordered" evidence="6">
    <location>
        <begin position="538"/>
        <end position="568"/>
    </location>
</feature>
<dbReference type="GeneID" id="112688861"/>
<dbReference type="InterPro" id="IPR006073">
    <property type="entry name" value="GTP-bd"/>
</dbReference>
<feature type="compositionally biased region" description="Basic residues" evidence="6">
    <location>
        <begin position="1"/>
        <end position="27"/>
    </location>
</feature>
<keyword evidence="8" id="KW-1185">Reference proteome</keyword>
<organism evidence="8 9">
    <name type="scientific">Sipha flava</name>
    <name type="common">yellow sugarcane aphid</name>
    <dbReference type="NCBI Taxonomy" id="143950"/>
    <lineage>
        <taxon>Eukaryota</taxon>
        <taxon>Metazoa</taxon>
        <taxon>Ecdysozoa</taxon>
        <taxon>Arthropoda</taxon>
        <taxon>Hexapoda</taxon>
        <taxon>Insecta</taxon>
        <taxon>Pterygota</taxon>
        <taxon>Neoptera</taxon>
        <taxon>Paraneoptera</taxon>
        <taxon>Hemiptera</taxon>
        <taxon>Sternorrhyncha</taxon>
        <taxon>Aphidomorpha</taxon>
        <taxon>Aphidoidea</taxon>
        <taxon>Aphididae</taxon>
        <taxon>Sipha</taxon>
    </lineage>
</organism>
<dbReference type="CTD" id="35338"/>
<evidence type="ECO:0000256" key="5">
    <source>
        <dbReference type="SAM" id="Coils"/>
    </source>
</evidence>
<dbReference type="OrthoDB" id="391988at2759"/>
<evidence type="ECO:0000256" key="6">
    <source>
        <dbReference type="SAM" id="MobiDB-lite"/>
    </source>
</evidence>
<proteinExistence type="predicted"/>
<name>A0A8B8G5E0_9HEMI</name>
<feature type="compositionally biased region" description="Basic and acidic residues" evidence="6">
    <location>
        <begin position="35"/>
        <end position="46"/>
    </location>
</feature>
<keyword evidence="1" id="KW-0547">Nucleotide-binding</keyword>
<feature type="domain" description="G" evidence="7">
    <location>
        <begin position="348"/>
        <end position="402"/>
    </location>
</feature>
<gene>
    <name evidence="9" type="primary">LOC112688861</name>
</gene>
<dbReference type="SUPFAM" id="SSF52540">
    <property type="entry name" value="P-loop containing nucleoside triphosphate hydrolases"/>
    <property type="match status" value="1"/>
</dbReference>
<dbReference type="InterPro" id="IPR043358">
    <property type="entry name" value="GNL1-like"/>
</dbReference>
<dbReference type="GO" id="GO:0003924">
    <property type="term" value="F:GTPase activity"/>
    <property type="evidence" value="ECO:0007669"/>
    <property type="project" value="InterPro"/>
</dbReference>
<dbReference type="Pfam" id="PF01926">
    <property type="entry name" value="MMR_HSR1"/>
    <property type="match status" value="1"/>
</dbReference>
<dbReference type="Gene3D" id="3.40.50.300">
    <property type="entry name" value="P-loop containing nucleotide triphosphate hydrolases"/>
    <property type="match status" value="1"/>
</dbReference>
<evidence type="ECO:0000256" key="2">
    <source>
        <dbReference type="ARBA" id="ARBA00023134"/>
    </source>
</evidence>
<feature type="region of interest" description="Disordered" evidence="6">
    <location>
        <begin position="1"/>
        <end position="46"/>
    </location>
</feature>
<evidence type="ECO:0000256" key="1">
    <source>
        <dbReference type="ARBA" id="ARBA00022741"/>
    </source>
</evidence>
<accession>A0A8B8G5E0</accession>
<evidence type="ECO:0000313" key="8">
    <source>
        <dbReference type="Proteomes" id="UP000694846"/>
    </source>
</evidence>
<dbReference type="RefSeq" id="XP_025418048.1">
    <property type="nucleotide sequence ID" value="XM_025562263.1"/>
</dbReference>
<comment type="function">
    <text evidence="3">Possible regulatory or functional link with the histocompatibility cluster.</text>
</comment>
<dbReference type="PANTHER" id="PTHR45709:SF3">
    <property type="entry name" value="GUANINE NUCLEOTIDE-BINDING PROTEIN-LIKE 1"/>
    <property type="match status" value="1"/>
</dbReference>
<dbReference type="GO" id="GO:0005525">
    <property type="term" value="F:GTP binding"/>
    <property type="evidence" value="ECO:0007669"/>
    <property type="project" value="UniProtKB-KW"/>
</dbReference>
<sequence>MPQGRRKLPFSGKQKKLQIQEKRKRKLNAASESDNSNKRADTNLKPNKECLTDLNIQSINQQPLHRGGRSNPNQYVLKFRRETEEEIKKKKEDARKEIIPVSEQELEFDPALYFCGDELCFPTRPRWSPDMTREQLDSREYSYFKDYLMNLKKRSDWNELSYFELNLETWRQMWRVMEMSDILIWIADARYPAIPSYLFTYVLKTLKKSLIIILNKVDLIPSAIALAWKNKLEQIHNMNDDDKAKVHVLFFTSYTNRSEFKEGIQKNKRKGKLKMAAEAAENLLKECKSIVEKYQAKIDLQSWEKKIAEEKELEYDNEEEVIEIEEKITVVPDTSYEHFDLFQNSYLTIGLLGQPNAGKSSVLNSLMGKKVVSVSRTPGHTKHFQTIFLTPSVRLCDCPGLVFPSKLPKPLQVLMGCYPIAQLRDPYSSIKFLAERLDLVKILNLQHPEPGEKEWSAIDICDSWAIKRGFITAKAGRPDTYRAANNLLRMALDGKISLALRPIGFTHCKKNFMSSTQLKDILKIKGIKEEPNTYEHNYVEPSDDEEESIKEVLSSHSDTSEKDDNEELCVSDDSEVCGAIASNKFSILNVSD</sequence>
<dbReference type="InterPro" id="IPR027417">
    <property type="entry name" value="P-loop_NTPase"/>
</dbReference>
<dbReference type="PRINTS" id="PR00326">
    <property type="entry name" value="GTP1OBG"/>
</dbReference>
<feature type="coiled-coil region" evidence="5">
    <location>
        <begin position="277"/>
        <end position="328"/>
    </location>
</feature>
<protein>
    <recommendedName>
        <fullName evidence="4">Guanine nucleotide-binding protein-like 1</fullName>
    </recommendedName>
</protein>
<dbReference type="AlphaFoldDB" id="A0A8B8G5E0"/>
<dbReference type="Proteomes" id="UP000694846">
    <property type="component" value="Unplaced"/>
</dbReference>
<evidence type="ECO:0000313" key="9">
    <source>
        <dbReference type="RefSeq" id="XP_025418048.1"/>
    </source>
</evidence>
<evidence type="ECO:0000259" key="7">
    <source>
        <dbReference type="Pfam" id="PF01926"/>
    </source>
</evidence>
<dbReference type="PANTHER" id="PTHR45709">
    <property type="entry name" value="LARGE SUBUNIT GTPASE 1 HOMOLOG-RELATED"/>
    <property type="match status" value="1"/>
</dbReference>
<evidence type="ECO:0000256" key="3">
    <source>
        <dbReference type="ARBA" id="ARBA00037770"/>
    </source>
</evidence>
<evidence type="ECO:0000256" key="4">
    <source>
        <dbReference type="ARBA" id="ARBA00039902"/>
    </source>
</evidence>
<reference evidence="9" key="1">
    <citation type="submission" date="2025-08" db="UniProtKB">
        <authorList>
            <consortium name="RefSeq"/>
        </authorList>
    </citation>
    <scope>IDENTIFICATION</scope>
    <source>
        <tissue evidence="9">Whole body</tissue>
    </source>
</reference>